<evidence type="ECO:0000313" key="1">
    <source>
        <dbReference type="EMBL" id="KNC76475.1"/>
    </source>
</evidence>
<accession>A0A0L0FI93</accession>
<protein>
    <submittedName>
        <fullName evidence="1">Uncharacterized protein</fullName>
    </submittedName>
</protein>
<dbReference type="EMBL" id="KQ243089">
    <property type="protein sequence ID" value="KNC76475.1"/>
    <property type="molecule type" value="Genomic_DNA"/>
</dbReference>
<keyword evidence="2" id="KW-1185">Reference proteome</keyword>
<dbReference type="RefSeq" id="XP_014150377.1">
    <property type="nucleotide sequence ID" value="XM_014294902.1"/>
</dbReference>
<name>A0A0L0FI93_9EUKA</name>
<dbReference type="AlphaFoldDB" id="A0A0L0FI93"/>
<sequence>MKSDGYCGMAQNLDSAKLLAAKYMSMYRTFPTDHVFSRNESLPADHVFGNGATDTKSGAYMARYADTYYITWHRPKLGGCWAGRVYAWPISRVREAGREDPLSWIPEKHVTSMIVFNAQREFDAQLGLDITPGRLSYDMEMDPLVPVDYLPSRREN</sequence>
<gene>
    <name evidence="1" type="ORF">SARC_11027</name>
</gene>
<dbReference type="Proteomes" id="UP000054560">
    <property type="component" value="Unassembled WGS sequence"/>
</dbReference>
<organism evidence="1 2">
    <name type="scientific">Sphaeroforma arctica JP610</name>
    <dbReference type="NCBI Taxonomy" id="667725"/>
    <lineage>
        <taxon>Eukaryota</taxon>
        <taxon>Ichthyosporea</taxon>
        <taxon>Ichthyophonida</taxon>
        <taxon>Sphaeroforma</taxon>
    </lineage>
</organism>
<evidence type="ECO:0000313" key="2">
    <source>
        <dbReference type="Proteomes" id="UP000054560"/>
    </source>
</evidence>
<proteinExistence type="predicted"/>
<dbReference type="GeneID" id="25911531"/>
<reference evidence="1 2" key="1">
    <citation type="submission" date="2011-02" db="EMBL/GenBank/DDBJ databases">
        <title>The Genome Sequence of Sphaeroforma arctica JP610.</title>
        <authorList>
            <consortium name="The Broad Institute Genome Sequencing Platform"/>
            <person name="Russ C."/>
            <person name="Cuomo C."/>
            <person name="Young S.K."/>
            <person name="Zeng Q."/>
            <person name="Gargeya S."/>
            <person name="Alvarado L."/>
            <person name="Berlin A."/>
            <person name="Chapman S.B."/>
            <person name="Chen Z."/>
            <person name="Freedman E."/>
            <person name="Gellesch M."/>
            <person name="Goldberg J."/>
            <person name="Griggs A."/>
            <person name="Gujja S."/>
            <person name="Heilman E."/>
            <person name="Heiman D."/>
            <person name="Howarth C."/>
            <person name="Mehta T."/>
            <person name="Neiman D."/>
            <person name="Pearson M."/>
            <person name="Roberts A."/>
            <person name="Saif S."/>
            <person name="Shea T."/>
            <person name="Shenoy N."/>
            <person name="Sisk P."/>
            <person name="Stolte C."/>
            <person name="Sykes S."/>
            <person name="White J."/>
            <person name="Yandava C."/>
            <person name="Burger G."/>
            <person name="Gray M.W."/>
            <person name="Holland P.W.H."/>
            <person name="King N."/>
            <person name="Lang F.B.F."/>
            <person name="Roger A.J."/>
            <person name="Ruiz-Trillo I."/>
            <person name="Haas B."/>
            <person name="Nusbaum C."/>
            <person name="Birren B."/>
        </authorList>
    </citation>
    <scope>NUCLEOTIDE SEQUENCE [LARGE SCALE GENOMIC DNA]</scope>
    <source>
        <strain evidence="1 2">JP610</strain>
    </source>
</reference>